<keyword evidence="1" id="KW-0175">Coiled coil</keyword>
<gene>
    <name evidence="3" type="ORF">BSTOLATCC_MIC18791</name>
</gene>
<keyword evidence="4" id="KW-1185">Reference proteome</keyword>
<dbReference type="AlphaFoldDB" id="A0AAU9JA08"/>
<evidence type="ECO:0000313" key="3">
    <source>
        <dbReference type="EMBL" id="CAG9317546.1"/>
    </source>
</evidence>
<dbReference type="EMBL" id="CAJZBQ010000018">
    <property type="protein sequence ID" value="CAG9317546.1"/>
    <property type="molecule type" value="Genomic_DNA"/>
</dbReference>
<proteinExistence type="predicted"/>
<sequence length="336" mass="40084">MQQGLFGYDHSQLIAVEMELKKISLKENSKDREEIEAVKNQMLLERLEAAENQSANKEITYDDWKRKKDAEDRLKKRLISEALSIEKEQQIREINDKISLEAEKSKVYRDWARAKRKEEKQKKREKKLQEKAIENDKNKKREEASAHYKEWLRENLIKLKEQKKKERKEKKAKEAMEREIERKKEEDRIRAELAYQEWLINKLNKADSSTHEMYSEPKIKKPIMLAYSPNKKKIPAIQHSYEGYSQSISEQDVEYSQYTDEEEEESSPVISSQKPPRHGNLQPGRNVHRVDDNHTFEDLSSIRRSPHVVDTYQNEPEESESEFEESSYEEDEIDRP</sequence>
<evidence type="ECO:0000313" key="4">
    <source>
        <dbReference type="Proteomes" id="UP001162131"/>
    </source>
</evidence>
<feature type="compositionally biased region" description="Polar residues" evidence="2">
    <location>
        <begin position="243"/>
        <end position="258"/>
    </location>
</feature>
<feature type="region of interest" description="Disordered" evidence="2">
    <location>
        <begin position="162"/>
        <end position="185"/>
    </location>
</feature>
<dbReference type="Proteomes" id="UP001162131">
    <property type="component" value="Unassembled WGS sequence"/>
</dbReference>
<evidence type="ECO:0000256" key="1">
    <source>
        <dbReference type="SAM" id="Coils"/>
    </source>
</evidence>
<feature type="region of interest" description="Disordered" evidence="2">
    <location>
        <begin position="113"/>
        <end position="145"/>
    </location>
</feature>
<feature type="compositionally biased region" description="Acidic residues" evidence="2">
    <location>
        <begin position="315"/>
        <end position="336"/>
    </location>
</feature>
<evidence type="ECO:0008006" key="5">
    <source>
        <dbReference type="Google" id="ProtNLM"/>
    </source>
</evidence>
<feature type="coiled-coil region" evidence="1">
    <location>
        <begin position="40"/>
        <end position="67"/>
    </location>
</feature>
<protein>
    <recommendedName>
        <fullName evidence="5">Coiled-coil domain-containing protein 34</fullName>
    </recommendedName>
</protein>
<comment type="caution">
    <text evidence="3">The sequence shown here is derived from an EMBL/GenBank/DDBJ whole genome shotgun (WGS) entry which is preliminary data.</text>
</comment>
<evidence type="ECO:0000256" key="2">
    <source>
        <dbReference type="SAM" id="MobiDB-lite"/>
    </source>
</evidence>
<accession>A0AAU9JA08</accession>
<feature type="compositionally biased region" description="Basic and acidic residues" evidence="2">
    <location>
        <begin position="288"/>
        <end position="301"/>
    </location>
</feature>
<organism evidence="3 4">
    <name type="scientific">Blepharisma stoltei</name>
    <dbReference type="NCBI Taxonomy" id="1481888"/>
    <lineage>
        <taxon>Eukaryota</taxon>
        <taxon>Sar</taxon>
        <taxon>Alveolata</taxon>
        <taxon>Ciliophora</taxon>
        <taxon>Postciliodesmatophora</taxon>
        <taxon>Heterotrichea</taxon>
        <taxon>Heterotrichida</taxon>
        <taxon>Blepharismidae</taxon>
        <taxon>Blepharisma</taxon>
    </lineage>
</organism>
<name>A0AAU9JA08_9CILI</name>
<reference evidence="3" key="1">
    <citation type="submission" date="2021-09" db="EMBL/GenBank/DDBJ databases">
        <authorList>
            <consortium name="AG Swart"/>
            <person name="Singh M."/>
            <person name="Singh A."/>
            <person name="Seah K."/>
            <person name="Emmerich C."/>
        </authorList>
    </citation>
    <scope>NUCLEOTIDE SEQUENCE</scope>
    <source>
        <strain evidence="3">ATCC30299</strain>
    </source>
</reference>
<feature type="region of interest" description="Disordered" evidence="2">
    <location>
        <begin position="243"/>
        <end position="336"/>
    </location>
</feature>